<dbReference type="InterPro" id="IPR012337">
    <property type="entry name" value="RNaseH-like_sf"/>
</dbReference>
<evidence type="ECO:0000313" key="19">
    <source>
        <dbReference type="Proteomes" id="UP001445335"/>
    </source>
</evidence>
<evidence type="ECO:0000313" key="18">
    <source>
        <dbReference type="EMBL" id="KAK9841868.1"/>
    </source>
</evidence>
<comment type="subcellular location">
    <subcellularLocation>
        <location evidence="1">Nucleus</location>
    </subcellularLocation>
</comment>
<dbReference type="GO" id="GO:0005658">
    <property type="term" value="C:alpha DNA polymerase:primase complex"/>
    <property type="evidence" value="ECO:0007669"/>
    <property type="project" value="TreeGrafter"/>
</dbReference>
<dbReference type="GO" id="GO:0003688">
    <property type="term" value="F:DNA replication origin binding"/>
    <property type="evidence" value="ECO:0007669"/>
    <property type="project" value="TreeGrafter"/>
</dbReference>
<evidence type="ECO:0000256" key="2">
    <source>
        <dbReference type="ARBA" id="ARBA00005755"/>
    </source>
</evidence>
<dbReference type="InterPro" id="IPR023211">
    <property type="entry name" value="DNA_pol_palm_dom_sf"/>
</dbReference>
<feature type="region of interest" description="Disordered" evidence="13">
    <location>
        <begin position="1"/>
        <end position="22"/>
    </location>
</feature>
<feature type="compositionally biased region" description="Low complexity" evidence="13">
    <location>
        <begin position="284"/>
        <end position="322"/>
    </location>
</feature>
<dbReference type="PANTHER" id="PTHR45861:SF1">
    <property type="entry name" value="DNA POLYMERASE ALPHA CATALYTIC SUBUNIT"/>
    <property type="match status" value="1"/>
</dbReference>
<dbReference type="EMBL" id="JALJOU010000010">
    <property type="protein sequence ID" value="KAK9841868.1"/>
    <property type="molecule type" value="Genomic_DNA"/>
</dbReference>
<dbReference type="InterPro" id="IPR024647">
    <property type="entry name" value="DNA_pol_a_cat_su_N"/>
</dbReference>
<keyword evidence="19" id="KW-1185">Reference proteome</keyword>
<dbReference type="Proteomes" id="UP001445335">
    <property type="component" value="Unassembled WGS sequence"/>
</dbReference>
<dbReference type="SUPFAM" id="SSF56672">
    <property type="entry name" value="DNA/RNA polymerases"/>
    <property type="match status" value="1"/>
</dbReference>
<keyword evidence="3 12" id="KW-0808">Transferase</keyword>
<dbReference type="PANTHER" id="PTHR45861">
    <property type="entry name" value="DNA POLYMERASE ALPHA CATALYTIC SUBUNIT"/>
    <property type="match status" value="1"/>
</dbReference>
<comment type="similarity">
    <text evidence="2 12">Belongs to the DNA polymerase type-B family.</text>
</comment>
<dbReference type="Pfam" id="PF12254">
    <property type="entry name" value="DNA_pol_alpha_N"/>
    <property type="match status" value="1"/>
</dbReference>
<protein>
    <recommendedName>
        <fullName evidence="12">DNA polymerase</fullName>
        <ecNumber evidence="12">2.7.7.7</ecNumber>
    </recommendedName>
</protein>
<dbReference type="InterPro" id="IPR043502">
    <property type="entry name" value="DNA/RNA_pol_sf"/>
</dbReference>
<dbReference type="SUPFAM" id="SSF53098">
    <property type="entry name" value="Ribonuclease H-like"/>
    <property type="match status" value="1"/>
</dbReference>
<feature type="compositionally biased region" description="Low complexity" evidence="13">
    <location>
        <begin position="264"/>
        <end position="277"/>
    </location>
</feature>
<dbReference type="InterPro" id="IPR045846">
    <property type="entry name" value="POLBc_alpha"/>
</dbReference>
<evidence type="ECO:0000256" key="6">
    <source>
        <dbReference type="ARBA" id="ARBA00022723"/>
    </source>
</evidence>
<dbReference type="InterPro" id="IPR006172">
    <property type="entry name" value="DNA-dir_DNA_pol_B"/>
</dbReference>
<dbReference type="Gene3D" id="1.10.132.60">
    <property type="entry name" value="DNA polymerase family B, C-terminal domain"/>
    <property type="match status" value="1"/>
</dbReference>
<dbReference type="Gene3D" id="1.10.287.690">
    <property type="entry name" value="Helix hairpin bin"/>
    <property type="match status" value="1"/>
</dbReference>
<evidence type="ECO:0000256" key="10">
    <source>
        <dbReference type="ARBA" id="ARBA00023125"/>
    </source>
</evidence>
<feature type="compositionally biased region" description="Low complexity" evidence="13">
    <location>
        <begin position="90"/>
        <end position="103"/>
    </location>
</feature>
<feature type="compositionally biased region" description="Pro residues" evidence="13">
    <location>
        <begin position="252"/>
        <end position="263"/>
    </location>
</feature>
<keyword evidence="4 12" id="KW-0548">Nucleotidyltransferase</keyword>
<evidence type="ECO:0000256" key="5">
    <source>
        <dbReference type="ARBA" id="ARBA00022705"/>
    </source>
</evidence>
<dbReference type="Gene3D" id="3.90.1600.10">
    <property type="entry name" value="Palm domain of DNA polymerase"/>
    <property type="match status" value="1"/>
</dbReference>
<feature type="region of interest" description="Disordered" evidence="13">
    <location>
        <begin position="349"/>
        <end position="368"/>
    </location>
</feature>
<evidence type="ECO:0000256" key="9">
    <source>
        <dbReference type="ARBA" id="ARBA00022932"/>
    </source>
</evidence>
<dbReference type="InterPro" id="IPR015088">
    <property type="entry name" value="Znf_DNA-dir_DNA_pol_B_alpha"/>
</dbReference>
<feature type="region of interest" description="Disordered" evidence="13">
    <location>
        <begin position="228"/>
        <end position="341"/>
    </location>
</feature>
<keyword evidence="5 12" id="KW-0235">DNA replication</keyword>
<dbReference type="Gene3D" id="3.30.420.10">
    <property type="entry name" value="Ribonuclease H-like superfamily/Ribonuclease H"/>
    <property type="match status" value="1"/>
</dbReference>
<dbReference type="GO" id="GO:0003697">
    <property type="term" value="F:single-stranded DNA binding"/>
    <property type="evidence" value="ECO:0007669"/>
    <property type="project" value="TreeGrafter"/>
</dbReference>
<dbReference type="Gene3D" id="1.10.3200.20">
    <property type="entry name" value="DNA Polymerase alpha, zinc finger"/>
    <property type="match status" value="1"/>
</dbReference>
<dbReference type="SMART" id="SM00486">
    <property type="entry name" value="POLBc"/>
    <property type="match status" value="1"/>
</dbReference>
<dbReference type="Gene3D" id="3.30.70.2820">
    <property type="match status" value="1"/>
</dbReference>
<dbReference type="InterPro" id="IPR006134">
    <property type="entry name" value="DNA-dir_DNA_pol_B_multi_dom"/>
</dbReference>
<evidence type="ECO:0000256" key="11">
    <source>
        <dbReference type="ARBA" id="ARBA00023242"/>
    </source>
</evidence>
<feature type="compositionally biased region" description="Acidic residues" evidence="13">
    <location>
        <begin position="350"/>
        <end position="359"/>
    </location>
</feature>
<evidence type="ECO:0000259" key="16">
    <source>
        <dbReference type="Pfam" id="PF08996"/>
    </source>
</evidence>
<gene>
    <name evidence="18" type="ORF">WJX81_008187</name>
</gene>
<comment type="catalytic activity">
    <reaction evidence="12">
        <text>DNA(n) + a 2'-deoxyribonucleoside 5'-triphosphate = DNA(n+1) + diphosphate</text>
        <dbReference type="Rhea" id="RHEA:22508"/>
        <dbReference type="Rhea" id="RHEA-COMP:17339"/>
        <dbReference type="Rhea" id="RHEA-COMP:17340"/>
        <dbReference type="ChEBI" id="CHEBI:33019"/>
        <dbReference type="ChEBI" id="CHEBI:61560"/>
        <dbReference type="ChEBI" id="CHEBI:173112"/>
        <dbReference type="EC" id="2.7.7.7"/>
    </reaction>
</comment>
<feature type="region of interest" description="Disordered" evidence="13">
    <location>
        <begin position="905"/>
        <end position="929"/>
    </location>
</feature>
<evidence type="ECO:0000259" key="15">
    <source>
        <dbReference type="Pfam" id="PF03104"/>
    </source>
</evidence>
<dbReference type="InterPro" id="IPR036397">
    <property type="entry name" value="RNaseH_sf"/>
</dbReference>
<keyword evidence="8" id="KW-0862">Zinc</keyword>
<dbReference type="GO" id="GO:0006273">
    <property type="term" value="P:lagging strand elongation"/>
    <property type="evidence" value="ECO:0007669"/>
    <property type="project" value="TreeGrafter"/>
</dbReference>
<evidence type="ECO:0000256" key="4">
    <source>
        <dbReference type="ARBA" id="ARBA00022695"/>
    </source>
</evidence>
<proteinExistence type="inferred from homology"/>
<feature type="domain" description="DNA-directed DNA polymerase family B multifunctional" evidence="14">
    <location>
        <begin position="864"/>
        <end position="1321"/>
    </location>
</feature>
<sequence length="1560" mass="165217">MEDGGRSRRAARPPSKAAGALAQLAELRRTGVKRVSAYEFKEEEPVFDVVAEDEYADIVAKRRGDAGDFIEDDDGKGYADSEEEEDDWESGAQRAAPAAAAAGSKKRKGSAGGSKGDVDAPAKKKALPAASRAARQSINKLFSAAAARPAASVKTDAATAEASDALLDDILGDLTPAARPLVPTRGVTLAGRAPGRAGIAAGGGNPFARAGAWQSAAVRRPHCLSGVDLDVAGSDGNAMDYVEGGDSRTQDPGPPCEPDPTLGPAPAATHTPAPATAHAEEPDQAPASEAAAELASNAHAATQGAEATPAVAGAAGSAPSAAKTPWRTPPPVFDEAETPAAASGWQELCGADEDGEGAGEEAAGAAVADGKEWVDDGSLPVDGGGALPFFFLDAHEEPATPDRLFLFGKVEHEGQHRSCCAMVKGLQRSVFFVPAPGVFGGEELAHLEAAAAAADVGDAGARGDLLRHLHALAAELKAEVRAALAKYGVARFVIKPVRRSYAFERPGVLHGQQWVLKVRYPASAPALPLDLSGQHFVAVFGAQQSPLEALLLKRRIMGPSWLSLAQPVRIDAGIQVSWCKLEVELASPKAVSAGAAELAKRDPPPLVVAALNLKTVLQAKAATNEVVAASVMCLPAAHLDRPMAAGRGAALRHFSTVRKLDGLPYPAGFMDKVKEANRSALGVRNGGAMLSAQAGERALLAHLLARLQELDPDVLVGHNIAAFDLDVLLHRLQHHKVPNWSRIGRLKRSKLPSLAGGGHTFGGGAGAGLLSATAGRLLCDTYLGARELLREVDYTMRTLAAKHLGAVRSELAAADVPGKFEDAGALLGLVAHTETDAWLALNLASFLNLLALSRQLSCLSGSLWSRTLQGQRAQRIEMLLLHEFHRRKFLLPDKLGAREREHQARRAHVDEHGDDQDFEAARPGRKRNKTPAYAGGLVLEPKKGLYDRFVLLLDFNSLYPSIIQEYNICFTTVRHPDDGGIAPLPEPSQDMAILPKVIHGLVQQRREAKALLKGERNALRRTQLDIRQQALKLTANSMYGCLGFAASRFFAQPLAELVTAQGREILQSTVDLVQGTVGLEVIYGDTDSIMIATGSTDVTEVVALGARVKREVNKRYKLLELEVDGIFRSMLLLKKKKYAAIKLERDAAGAMREVREAKGLDMVRRDWSLLSKDCGNFALDAILSGRPREDVVDSIHAKLQEVREKLAAGAVPLGNFVITKQLTRRPEEYPDAKSQPHVQVALRRKAQNRRDGTLPGETVPYIICMEIGEDGSPTGGGGSKGLAERAYHPDEVRSNARLAVDNEYYLAHQVHPVVSRLCAPIEGTDAARLADCLGLDAARFHAVAAAGAGARLAAEDALLGAVASLDDDARYRHCEPLWLKAPNGTRFKFLGAREVAKGTVAAEAALAPPDAVGEALSAVQLANQVRLRARAAVARYYDGALASDDELAPATTRDICLRCQGDTVPGTLPADAASGARMAPLVTEAALYTQLAHFARLLDADAALARVRNEAEREAASRRLAPVRGALAAGLAEAEDLKSRCAFRWVSLEALCAGAAVVAG</sequence>
<dbReference type="GO" id="GO:0003887">
    <property type="term" value="F:DNA-directed DNA polymerase activity"/>
    <property type="evidence" value="ECO:0007669"/>
    <property type="project" value="UniProtKB-KW"/>
</dbReference>
<dbReference type="Pfam" id="PF00136">
    <property type="entry name" value="DNA_pol_B"/>
    <property type="match status" value="1"/>
</dbReference>
<accession>A0AAW1S6H6</accession>
<dbReference type="GO" id="GO:1902975">
    <property type="term" value="P:mitotic DNA replication initiation"/>
    <property type="evidence" value="ECO:0007669"/>
    <property type="project" value="InterPro"/>
</dbReference>
<dbReference type="InterPro" id="IPR042087">
    <property type="entry name" value="DNA_pol_B_thumb"/>
</dbReference>
<feature type="compositionally biased region" description="Low complexity" evidence="13">
    <location>
        <begin position="12"/>
        <end position="22"/>
    </location>
</feature>
<keyword evidence="10 12" id="KW-0238">DNA-binding</keyword>
<evidence type="ECO:0000256" key="13">
    <source>
        <dbReference type="SAM" id="MobiDB-lite"/>
    </source>
</evidence>
<keyword evidence="7" id="KW-0863">Zinc-finger</keyword>
<dbReference type="InterPro" id="IPR038256">
    <property type="entry name" value="Pol_alpha_znc_sf"/>
</dbReference>
<evidence type="ECO:0000256" key="3">
    <source>
        <dbReference type="ARBA" id="ARBA00022679"/>
    </source>
</evidence>
<evidence type="ECO:0000259" key="14">
    <source>
        <dbReference type="Pfam" id="PF00136"/>
    </source>
</evidence>
<reference evidence="18 19" key="1">
    <citation type="journal article" date="2024" name="Nat. Commun.">
        <title>Phylogenomics reveals the evolutionary origins of lichenization in chlorophyte algae.</title>
        <authorList>
            <person name="Puginier C."/>
            <person name="Libourel C."/>
            <person name="Otte J."/>
            <person name="Skaloud P."/>
            <person name="Haon M."/>
            <person name="Grisel S."/>
            <person name="Petersen M."/>
            <person name="Berrin J.G."/>
            <person name="Delaux P.M."/>
            <person name="Dal Grande F."/>
            <person name="Keller J."/>
        </authorList>
    </citation>
    <scope>NUCLEOTIDE SEQUENCE [LARGE SCALE GENOMIC DNA]</scope>
    <source>
        <strain evidence="18 19">SAG 245.80</strain>
    </source>
</reference>
<dbReference type="FunFam" id="1.10.132.60:FF:000004">
    <property type="entry name" value="DNA polymerase"/>
    <property type="match status" value="1"/>
</dbReference>
<keyword evidence="9 12" id="KW-0239">DNA-directed DNA polymerase</keyword>
<dbReference type="PRINTS" id="PR00106">
    <property type="entry name" value="DNAPOLB"/>
</dbReference>
<organism evidence="18 19">
    <name type="scientific">Elliptochloris bilobata</name>
    <dbReference type="NCBI Taxonomy" id="381761"/>
    <lineage>
        <taxon>Eukaryota</taxon>
        <taxon>Viridiplantae</taxon>
        <taxon>Chlorophyta</taxon>
        <taxon>core chlorophytes</taxon>
        <taxon>Trebouxiophyceae</taxon>
        <taxon>Trebouxiophyceae incertae sedis</taxon>
        <taxon>Elliptochloris clade</taxon>
        <taxon>Elliptochloris</taxon>
    </lineage>
</organism>
<dbReference type="GO" id="GO:0006272">
    <property type="term" value="P:leading strand elongation"/>
    <property type="evidence" value="ECO:0007669"/>
    <property type="project" value="TreeGrafter"/>
</dbReference>
<evidence type="ECO:0000256" key="1">
    <source>
        <dbReference type="ARBA" id="ARBA00004123"/>
    </source>
</evidence>
<dbReference type="GO" id="GO:0003682">
    <property type="term" value="F:chromatin binding"/>
    <property type="evidence" value="ECO:0007669"/>
    <property type="project" value="TreeGrafter"/>
</dbReference>
<feature type="compositionally biased region" description="Acidic residues" evidence="13">
    <location>
        <begin position="68"/>
        <end position="89"/>
    </location>
</feature>
<dbReference type="CDD" id="cd05532">
    <property type="entry name" value="POLBc_alpha"/>
    <property type="match status" value="1"/>
</dbReference>
<dbReference type="Pfam" id="PF08996">
    <property type="entry name" value="zf-DNA_Pol"/>
    <property type="match status" value="1"/>
</dbReference>
<dbReference type="GO" id="GO:0000166">
    <property type="term" value="F:nucleotide binding"/>
    <property type="evidence" value="ECO:0007669"/>
    <property type="project" value="InterPro"/>
</dbReference>
<dbReference type="Pfam" id="PF03104">
    <property type="entry name" value="DNA_pol_B_exo1"/>
    <property type="match status" value="1"/>
</dbReference>
<feature type="domain" description="DNA polymerase alpha catalytic subunit N-terminal" evidence="17">
    <location>
        <begin position="21"/>
        <end position="85"/>
    </location>
</feature>
<dbReference type="InterPro" id="IPR017964">
    <property type="entry name" value="DNA-dir_DNA_pol_B_CS"/>
</dbReference>
<dbReference type="Gene3D" id="2.40.50.730">
    <property type="match status" value="1"/>
</dbReference>
<dbReference type="GO" id="GO:0008270">
    <property type="term" value="F:zinc ion binding"/>
    <property type="evidence" value="ECO:0007669"/>
    <property type="project" value="UniProtKB-KW"/>
</dbReference>
<dbReference type="CDD" id="cd05776">
    <property type="entry name" value="DNA_polB_alpha_exo"/>
    <property type="match status" value="1"/>
</dbReference>
<evidence type="ECO:0000256" key="12">
    <source>
        <dbReference type="RuleBase" id="RU000442"/>
    </source>
</evidence>
<keyword evidence="6" id="KW-0479">Metal-binding</keyword>
<name>A0AAW1S6H6_9CHLO</name>
<comment type="caution">
    <text evidence="18">The sequence shown here is derived from an EMBL/GenBank/DDBJ whole genome shotgun (WGS) entry which is preliminary data.</text>
</comment>
<dbReference type="InterPro" id="IPR006133">
    <property type="entry name" value="DNA-dir_DNA_pol_B_exonuc"/>
</dbReference>
<keyword evidence="11" id="KW-0539">Nucleus</keyword>
<feature type="region of interest" description="Disordered" evidence="13">
    <location>
        <begin position="62"/>
        <end position="130"/>
    </location>
</feature>
<feature type="domain" description="Zinc finger DNA-directed DNA polymerase family B alpha" evidence="16">
    <location>
        <begin position="1364"/>
        <end position="1551"/>
    </location>
</feature>
<evidence type="ECO:0000259" key="17">
    <source>
        <dbReference type="Pfam" id="PF12254"/>
    </source>
</evidence>
<dbReference type="EC" id="2.7.7.7" evidence="12"/>
<evidence type="ECO:0000256" key="8">
    <source>
        <dbReference type="ARBA" id="ARBA00022833"/>
    </source>
</evidence>
<dbReference type="Gene3D" id="6.10.10.100">
    <property type="match status" value="1"/>
</dbReference>
<dbReference type="PROSITE" id="PS00116">
    <property type="entry name" value="DNA_POLYMERASE_B"/>
    <property type="match status" value="1"/>
</dbReference>
<evidence type="ECO:0000256" key="7">
    <source>
        <dbReference type="ARBA" id="ARBA00022771"/>
    </source>
</evidence>
<feature type="domain" description="DNA-directed DNA polymerase family B exonuclease" evidence="15">
    <location>
        <begin position="538"/>
        <end position="789"/>
    </location>
</feature>
<dbReference type="NCBIfam" id="TIGR00592">
    <property type="entry name" value="pol2"/>
    <property type="match status" value="1"/>
</dbReference>